<evidence type="ECO:0000313" key="5">
    <source>
        <dbReference type="EMBL" id="KAK7831470.1"/>
    </source>
</evidence>
<dbReference type="InterPro" id="IPR001480">
    <property type="entry name" value="Bulb-type_lectin_dom"/>
</dbReference>
<dbReference type="Gene3D" id="2.90.10.10">
    <property type="entry name" value="Bulb-type lectin domain"/>
    <property type="match status" value="1"/>
</dbReference>
<comment type="caution">
    <text evidence="5">The sequence shown here is derived from an EMBL/GenBank/DDBJ whole genome shotgun (WGS) entry which is preliminary data.</text>
</comment>
<dbReference type="GO" id="GO:0016301">
    <property type="term" value="F:kinase activity"/>
    <property type="evidence" value="ECO:0007669"/>
    <property type="project" value="UniProtKB-KW"/>
</dbReference>
<reference evidence="5 6" key="1">
    <citation type="journal article" date="2018" name="Sci. Data">
        <title>The draft genome sequence of cork oak.</title>
        <authorList>
            <person name="Ramos A.M."/>
            <person name="Usie A."/>
            <person name="Barbosa P."/>
            <person name="Barros P.M."/>
            <person name="Capote T."/>
            <person name="Chaves I."/>
            <person name="Simoes F."/>
            <person name="Abreu I."/>
            <person name="Carrasquinho I."/>
            <person name="Faro C."/>
            <person name="Guimaraes J.B."/>
            <person name="Mendonca D."/>
            <person name="Nobrega F."/>
            <person name="Rodrigues L."/>
            <person name="Saibo N.J.M."/>
            <person name="Varela M.C."/>
            <person name="Egas C."/>
            <person name="Matos J."/>
            <person name="Miguel C.M."/>
            <person name="Oliveira M.M."/>
            <person name="Ricardo C.P."/>
            <person name="Goncalves S."/>
        </authorList>
    </citation>
    <scope>NUCLEOTIDE SEQUENCE [LARGE SCALE GENOMIC DNA]</scope>
    <source>
        <strain evidence="6">cv. HL8</strain>
    </source>
</reference>
<dbReference type="Pfam" id="PF01453">
    <property type="entry name" value="B_lectin"/>
    <property type="match status" value="1"/>
</dbReference>
<evidence type="ECO:0000256" key="1">
    <source>
        <dbReference type="ARBA" id="ARBA00022729"/>
    </source>
</evidence>
<dbReference type="InterPro" id="IPR036426">
    <property type="entry name" value="Bulb-type_lectin_dom_sf"/>
</dbReference>
<dbReference type="EMBL" id="PKMF04000443">
    <property type="protein sequence ID" value="KAK7831470.1"/>
    <property type="molecule type" value="Genomic_DNA"/>
</dbReference>
<evidence type="ECO:0000313" key="6">
    <source>
        <dbReference type="Proteomes" id="UP000237347"/>
    </source>
</evidence>
<dbReference type="PANTHER" id="PTHR47976:SF2">
    <property type="entry name" value="RECEPTOR-LIKE SERINE_THREONINE-PROTEIN KINASE"/>
    <property type="match status" value="1"/>
</dbReference>
<evidence type="ECO:0000256" key="2">
    <source>
        <dbReference type="ARBA" id="ARBA00023157"/>
    </source>
</evidence>
<keyword evidence="2" id="KW-1015">Disulfide bond</keyword>
<evidence type="ECO:0000256" key="3">
    <source>
        <dbReference type="ARBA" id="ARBA00023180"/>
    </source>
</evidence>
<keyword evidence="6" id="KW-1185">Reference proteome</keyword>
<protein>
    <submittedName>
        <fullName evidence="5">G-type lectin s-receptor-like serine/threonine-protein kinase rlk1</fullName>
    </submittedName>
</protein>
<proteinExistence type="predicted"/>
<gene>
    <name evidence="5" type="primary">RLK1_14</name>
    <name evidence="5" type="ORF">CFP56_027283</name>
</gene>
<dbReference type="SUPFAM" id="SSF51110">
    <property type="entry name" value="alpha-D-mannose-specific plant lectins"/>
    <property type="match status" value="1"/>
</dbReference>
<dbReference type="AlphaFoldDB" id="A0AAW0JX30"/>
<accession>A0AAW0JX30</accession>
<dbReference type="Proteomes" id="UP000237347">
    <property type="component" value="Unassembled WGS sequence"/>
</dbReference>
<keyword evidence="1" id="KW-0732">Signal</keyword>
<name>A0AAW0JX30_QUESU</name>
<organism evidence="5 6">
    <name type="scientific">Quercus suber</name>
    <name type="common">Cork oak</name>
    <dbReference type="NCBI Taxonomy" id="58331"/>
    <lineage>
        <taxon>Eukaryota</taxon>
        <taxon>Viridiplantae</taxon>
        <taxon>Streptophyta</taxon>
        <taxon>Embryophyta</taxon>
        <taxon>Tracheophyta</taxon>
        <taxon>Spermatophyta</taxon>
        <taxon>Magnoliopsida</taxon>
        <taxon>eudicotyledons</taxon>
        <taxon>Gunneridae</taxon>
        <taxon>Pentapetalae</taxon>
        <taxon>rosids</taxon>
        <taxon>fabids</taxon>
        <taxon>Fagales</taxon>
        <taxon>Fagaceae</taxon>
        <taxon>Quercus</taxon>
    </lineage>
</organism>
<feature type="domain" description="Bulb-type lectin" evidence="4">
    <location>
        <begin position="96"/>
        <end position="165"/>
    </location>
</feature>
<evidence type="ECO:0000259" key="4">
    <source>
        <dbReference type="Pfam" id="PF01453"/>
    </source>
</evidence>
<keyword evidence="3" id="KW-0325">Glycoprotein</keyword>
<sequence length="165" mass="18144">MSNAHHVLRKDLALVALKILKKLLIKGIQKLDTCLILTINIWLNTPASVVANQEIRLLFRSGSGEFAFGFRRFQINEKENQFLLSFRSANGEKLAPQGSKLTQNSSSALVLNGPDGHMLWKAPPSHDSNSSCVAILGNGSSVILDDHHNSIWESFENPTDTILPG</sequence>
<dbReference type="PANTHER" id="PTHR47976">
    <property type="entry name" value="G-TYPE LECTIN S-RECEPTOR-LIKE SERINE/THREONINE-PROTEIN KINASE SD2-5"/>
    <property type="match status" value="1"/>
</dbReference>
<dbReference type="InterPro" id="IPR051343">
    <property type="entry name" value="G-type_lectin_kinases/EP1-like"/>
</dbReference>